<dbReference type="AlphaFoldDB" id="A0A0A9A172"/>
<reference evidence="1" key="2">
    <citation type="journal article" date="2015" name="Data Brief">
        <title>Shoot transcriptome of the giant reed, Arundo donax.</title>
        <authorList>
            <person name="Barrero R.A."/>
            <person name="Guerrero F.D."/>
            <person name="Moolhuijzen P."/>
            <person name="Goolsby J.A."/>
            <person name="Tidwell J."/>
            <person name="Bellgard S.E."/>
            <person name="Bellgard M.I."/>
        </authorList>
    </citation>
    <scope>NUCLEOTIDE SEQUENCE</scope>
    <source>
        <tissue evidence="1">Shoot tissue taken approximately 20 cm above the soil surface</tissue>
    </source>
</reference>
<protein>
    <submittedName>
        <fullName evidence="1">Uncharacterized protein</fullName>
    </submittedName>
</protein>
<accession>A0A0A9A172</accession>
<dbReference type="EMBL" id="GBRH01257103">
    <property type="protein sequence ID" value="JAD40792.1"/>
    <property type="molecule type" value="Transcribed_RNA"/>
</dbReference>
<evidence type="ECO:0000313" key="1">
    <source>
        <dbReference type="EMBL" id="JAD40792.1"/>
    </source>
</evidence>
<organism evidence="1">
    <name type="scientific">Arundo donax</name>
    <name type="common">Giant reed</name>
    <name type="synonym">Donax arundinaceus</name>
    <dbReference type="NCBI Taxonomy" id="35708"/>
    <lineage>
        <taxon>Eukaryota</taxon>
        <taxon>Viridiplantae</taxon>
        <taxon>Streptophyta</taxon>
        <taxon>Embryophyta</taxon>
        <taxon>Tracheophyta</taxon>
        <taxon>Spermatophyta</taxon>
        <taxon>Magnoliopsida</taxon>
        <taxon>Liliopsida</taxon>
        <taxon>Poales</taxon>
        <taxon>Poaceae</taxon>
        <taxon>PACMAD clade</taxon>
        <taxon>Arundinoideae</taxon>
        <taxon>Arundineae</taxon>
        <taxon>Arundo</taxon>
    </lineage>
</organism>
<sequence length="40" mass="4837">MMFVIYCSLLWAVLCIGITHFVRANSRTFTNRPRFYQSRH</sequence>
<reference evidence="1" key="1">
    <citation type="submission" date="2014-09" db="EMBL/GenBank/DDBJ databases">
        <authorList>
            <person name="Magalhaes I.L.F."/>
            <person name="Oliveira U."/>
            <person name="Santos F.R."/>
            <person name="Vidigal T.H.D.A."/>
            <person name="Brescovit A.D."/>
            <person name="Santos A.J."/>
        </authorList>
    </citation>
    <scope>NUCLEOTIDE SEQUENCE</scope>
    <source>
        <tissue evidence="1">Shoot tissue taken approximately 20 cm above the soil surface</tissue>
    </source>
</reference>
<proteinExistence type="predicted"/>
<name>A0A0A9A172_ARUDO</name>